<dbReference type="Proteomes" id="UP000480151">
    <property type="component" value="Unassembled WGS sequence"/>
</dbReference>
<dbReference type="EMBL" id="JAAKGU010000001">
    <property type="protein sequence ID" value="NGM81282.1"/>
    <property type="molecule type" value="Genomic_DNA"/>
</dbReference>
<comment type="caution">
    <text evidence="1">The sequence shown here is derived from an EMBL/GenBank/DDBJ whole genome shotgun (WGS) entry which is preliminary data.</text>
</comment>
<dbReference type="RefSeq" id="WP_165093967.1">
    <property type="nucleotide sequence ID" value="NZ_JAAKGU010000001.1"/>
</dbReference>
<sequence length="90" mass="10095">MDDWKTQLTKLFKERENVALTEIAVAKVIDIMPDIKLSLSDDIILDVDDLVIASRMYEIELQAGDSVIVMPTASGQIYYLLDKVGEPHVS</sequence>
<proteinExistence type="predicted"/>
<dbReference type="InterPro" id="IPR022555">
    <property type="entry name" value="DUF2577"/>
</dbReference>
<evidence type="ECO:0000313" key="2">
    <source>
        <dbReference type="Proteomes" id="UP000480151"/>
    </source>
</evidence>
<dbReference type="Pfam" id="PF10844">
    <property type="entry name" value="DUF2577"/>
    <property type="match status" value="1"/>
</dbReference>
<keyword evidence="2" id="KW-1185">Reference proteome</keyword>
<gene>
    <name evidence="1" type="ORF">G5B47_02520</name>
</gene>
<accession>A0A6M1PFL4</accession>
<reference evidence="1 2" key="1">
    <citation type="submission" date="2020-02" db="EMBL/GenBank/DDBJ databases">
        <authorList>
            <person name="Gao J."/>
            <person name="Sun J."/>
        </authorList>
    </citation>
    <scope>NUCLEOTIDE SEQUENCE [LARGE SCALE GENOMIC DNA]</scope>
    <source>
        <strain evidence="1 2">7124</strain>
    </source>
</reference>
<name>A0A6M1PFL4_9BACL</name>
<organism evidence="1 2">
    <name type="scientific">Paenibacillus apii</name>
    <dbReference type="NCBI Taxonomy" id="1850370"/>
    <lineage>
        <taxon>Bacteria</taxon>
        <taxon>Bacillati</taxon>
        <taxon>Bacillota</taxon>
        <taxon>Bacilli</taxon>
        <taxon>Bacillales</taxon>
        <taxon>Paenibacillaceae</taxon>
        <taxon>Paenibacillus</taxon>
    </lineage>
</organism>
<evidence type="ECO:0000313" key="1">
    <source>
        <dbReference type="EMBL" id="NGM81282.1"/>
    </source>
</evidence>
<protein>
    <submittedName>
        <fullName evidence="1">Uncharacterized protein</fullName>
    </submittedName>
</protein>
<dbReference type="AlphaFoldDB" id="A0A6M1PFL4"/>